<name>A0ABY5YI78_9DEIO</name>
<evidence type="ECO:0000313" key="2">
    <source>
        <dbReference type="EMBL" id="UWX64802.1"/>
    </source>
</evidence>
<reference evidence="2" key="1">
    <citation type="submission" date="2022-09" db="EMBL/GenBank/DDBJ databases">
        <title>genome sequence of Deinococcus rubellus.</title>
        <authorList>
            <person name="Srinivasan S."/>
        </authorList>
    </citation>
    <scope>NUCLEOTIDE SEQUENCE</scope>
    <source>
        <strain evidence="2">Ant6</strain>
    </source>
</reference>
<keyword evidence="3" id="KW-1185">Reference proteome</keyword>
<sequence length="99" mass="10529">MGNDLSASLDPEVTSIDFDAVRLGEAATLHLLGGLDGMKLGGANPSGVKASSAPPHTVLNIAHRLVPRESTQRRSYFLRALSPAPRPAKLHSPPTPWRL</sequence>
<accession>A0ABY5YI78</accession>
<evidence type="ECO:0000256" key="1">
    <source>
        <dbReference type="SAM" id="MobiDB-lite"/>
    </source>
</evidence>
<organism evidence="2 3">
    <name type="scientific">Deinococcus rubellus</name>
    <dbReference type="NCBI Taxonomy" id="1889240"/>
    <lineage>
        <taxon>Bacteria</taxon>
        <taxon>Thermotogati</taxon>
        <taxon>Deinococcota</taxon>
        <taxon>Deinococci</taxon>
        <taxon>Deinococcales</taxon>
        <taxon>Deinococcaceae</taxon>
        <taxon>Deinococcus</taxon>
    </lineage>
</organism>
<feature type="region of interest" description="Disordered" evidence="1">
    <location>
        <begin position="79"/>
        <end position="99"/>
    </location>
</feature>
<dbReference type="RefSeq" id="WP_260561063.1">
    <property type="nucleotide sequence ID" value="NZ_BAABEC010000009.1"/>
</dbReference>
<protein>
    <submittedName>
        <fullName evidence="2">Uncharacterized protein</fullName>
    </submittedName>
</protein>
<proteinExistence type="predicted"/>
<evidence type="ECO:0000313" key="3">
    <source>
        <dbReference type="Proteomes" id="UP001060261"/>
    </source>
</evidence>
<gene>
    <name evidence="2" type="ORF">N0D28_03825</name>
</gene>
<dbReference type="EMBL" id="CP104213">
    <property type="protein sequence ID" value="UWX64802.1"/>
    <property type="molecule type" value="Genomic_DNA"/>
</dbReference>
<dbReference type="Proteomes" id="UP001060261">
    <property type="component" value="Chromosome"/>
</dbReference>